<evidence type="ECO:0000259" key="11">
    <source>
        <dbReference type="PROSITE" id="PS51866"/>
    </source>
</evidence>
<evidence type="ECO:0000259" key="10">
    <source>
        <dbReference type="PROSITE" id="PS50893"/>
    </source>
</evidence>
<proteinExistence type="predicted"/>
<dbReference type="GO" id="GO:0005524">
    <property type="term" value="F:ATP binding"/>
    <property type="evidence" value="ECO:0007669"/>
    <property type="project" value="UniProtKB-KW"/>
</dbReference>
<name>A0A9X2WY30_9GAMM</name>
<dbReference type="PANTHER" id="PTHR43514:SF4">
    <property type="entry name" value="ABC TRANSPORTER I FAMILY MEMBER 10"/>
    <property type="match status" value="1"/>
</dbReference>
<evidence type="ECO:0000256" key="7">
    <source>
        <dbReference type="ARBA" id="ARBA00022967"/>
    </source>
</evidence>
<dbReference type="NCBIfam" id="NF008355">
    <property type="entry name" value="PRK11144.1"/>
    <property type="match status" value="1"/>
</dbReference>
<dbReference type="InterPro" id="IPR003593">
    <property type="entry name" value="AAA+_ATPase"/>
</dbReference>
<keyword evidence="2" id="KW-1003">Cell membrane</keyword>
<evidence type="ECO:0000256" key="8">
    <source>
        <dbReference type="ARBA" id="ARBA00023136"/>
    </source>
</evidence>
<accession>A0A9X2WY30</accession>
<dbReference type="EMBL" id="JAMTCC010000037">
    <property type="protein sequence ID" value="MCT7947279.1"/>
    <property type="molecule type" value="Genomic_DNA"/>
</dbReference>
<feature type="domain" description="Mop" evidence="11">
    <location>
        <begin position="289"/>
        <end position="356"/>
    </location>
</feature>
<dbReference type="PROSITE" id="PS51866">
    <property type="entry name" value="MOP"/>
    <property type="match status" value="1"/>
</dbReference>
<dbReference type="RefSeq" id="WP_261273562.1">
    <property type="nucleotide sequence ID" value="NZ_JAMTCC010000037.1"/>
</dbReference>
<dbReference type="NCBIfam" id="TIGR02142">
    <property type="entry name" value="modC_ABC"/>
    <property type="match status" value="1"/>
</dbReference>
<evidence type="ECO:0000256" key="9">
    <source>
        <dbReference type="PROSITE-ProRule" id="PRU01213"/>
    </source>
</evidence>
<evidence type="ECO:0000313" key="13">
    <source>
        <dbReference type="Proteomes" id="UP001155604"/>
    </source>
</evidence>
<keyword evidence="4" id="KW-0997">Cell inner membrane</keyword>
<dbReference type="PROSITE" id="PS00211">
    <property type="entry name" value="ABC_TRANSPORTER_1"/>
    <property type="match status" value="1"/>
</dbReference>
<keyword evidence="8" id="KW-0472">Membrane</keyword>
<dbReference type="InterPro" id="IPR004606">
    <property type="entry name" value="Mop_domain"/>
</dbReference>
<evidence type="ECO:0000256" key="6">
    <source>
        <dbReference type="ARBA" id="ARBA00022840"/>
    </source>
</evidence>
<evidence type="ECO:0000256" key="5">
    <source>
        <dbReference type="ARBA" id="ARBA00022741"/>
    </source>
</evidence>
<dbReference type="InterPro" id="IPR011868">
    <property type="entry name" value="ModC_ABC_ATP-bd"/>
</dbReference>
<feature type="domain" description="ABC transporter" evidence="10">
    <location>
        <begin position="1"/>
        <end position="228"/>
    </location>
</feature>
<dbReference type="Proteomes" id="UP001155604">
    <property type="component" value="Unassembled WGS sequence"/>
</dbReference>
<sequence length="361" mass="40357">MLTINIEKQLGQLQLKVDTQLPLQGVTAVFGRSGAGKTSLVNLLGGLSTPDSGEIRLGEKLLYQQGKVNLPPEKRQIGYVFQEARLFPHYSVKGNLNYGVRKANPVLFDRIVQLLGIEKLLSRYPSTLSGGEKQRVAIGRALLTSPDMLLMDEPLASLDLPRKRELLPYLQTLSQELKLPIVYVSHSLDEILQLADYMLVLHQGKLIAQGALSEVWNSEQMRPWVPLQELSSLLSAKVADRHPDYPMTRLVMDDGNYLWVSGYLAETTKKLKVRIQANHVSVCTEIPKGSSIRNLLKGEIKELYPSDNGEQIQLKIALGRDELWANITPWACDELQLTHGKAIYAQIKGVTMTQMDIAESH</sequence>
<dbReference type="PANTHER" id="PTHR43514">
    <property type="entry name" value="ABC TRANSPORTER I FAMILY MEMBER 10"/>
    <property type="match status" value="1"/>
</dbReference>
<keyword evidence="6 12" id="KW-0067">ATP-binding</keyword>
<keyword evidence="1" id="KW-0813">Transport</keyword>
<dbReference type="AlphaFoldDB" id="A0A9X2WY30"/>
<dbReference type="Pfam" id="PF03459">
    <property type="entry name" value="TOBE"/>
    <property type="match status" value="1"/>
</dbReference>
<dbReference type="FunFam" id="3.40.50.300:FF:000634">
    <property type="entry name" value="Molybdenum import ATP-binding protein ModC"/>
    <property type="match status" value="1"/>
</dbReference>
<dbReference type="GO" id="GO:0016020">
    <property type="term" value="C:membrane"/>
    <property type="evidence" value="ECO:0007669"/>
    <property type="project" value="InterPro"/>
</dbReference>
<dbReference type="SMART" id="SM00382">
    <property type="entry name" value="AAA"/>
    <property type="match status" value="1"/>
</dbReference>
<dbReference type="SUPFAM" id="SSF50331">
    <property type="entry name" value="MOP-like"/>
    <property type="match status" value="1"/>
</dbReference>
<keyword evidence="13" id="KW-1185">Reference proteome</keyword>
<gene>
    <name evidence="12" type="primary">modC</name>
    <name evidence="12" type="ORF">NE536_18185</name>
</gene>
<evidence type="ECO:0000313" key="12">
    <source>
        <dbReference type="EMBL" id="MCT7947279.1"/>
    </source>
</evidence>
<dbReference type="SUPFAM" id="SSF52540">
    <property type="entry name" value="P-loop containing nucleoside triphosphate hydrolases"/>
    <property type="match status" value="1"/>
</dbReference>
<evidence type="ECO:0000256" key="4">
    <source>
        <dbReference type="ARBA" id="ARBA00022519"/>
    </source>
</evidence>
<comment type="caution">
    <text evidence="12">The sequence shown here is derived from an EMBL/GenBank/DDBJ whole genome shotgun (WGS) entry which is preliminary data.</text>
</comment>
<dbReference type="Gene3D" id="2.40.50.100">
    <property type="match status" value="1"/>
</dbReference>
<dbReference type="Gene3D" id="3.40.50.300">
    <property type="entry name" value="P-loop containing nucleotide triphosphate hydrolases"/>
    <property type="match status" value="1"/>
</dbReference>
<dbReference type="GO" id="GO:0016887">
    <property type="term" value="F:ATP hydrolysis activity"/>
    <property type="evidence" value="ECO:0007669"/>
    <property type="project" value="InterPro"/>
</dbReference>
<keyword evidence="7" id="KW-1278">Translocase</keyword>
<dbReference type="InterPro" id="IPR017871">
    <property type="entry name" value="ABC_transporter-like_CS"/>
</dbReference>
<dbReference type="GO" id="GO:0015098">
    <property type="term" value="F:molybdate ion transmembrane transporter activity"/>
    <property type="evidence" value="ECO:0007669"/>
    <property type="project" value="InterPro"/>
</dbReference>
<organism evidence="12 13">
    <name type="scientific">Shewanella septentrionalis</name>
    <dbReference type="NCBI Taxonomy" id="2952223"/>
    <lineage>
        <taxon>Bacteria</taxon>
        <taxon>Pseudomonadati</taxon>
        <taxon>Pseudomonadota</taxon>
        <taxon>Gammaproteobacteria</taxon>
        <taxon>Alteromonadales</taxon>
        <taxon>Shewanellaceae</taxon>
        <taxon>Shewanella</taxon>
    </lineage>
</organism>
<dbReference type="GO" id="GO:0140359">
    <property type="term" value="F:ABC-type transporter activity"/>
    <property type="evidence" value="ECO:0007669"/>
    <property type="project" value="InterPro"/>
</dbReference>
<evidence type="ECO:0000256" key="2">
    <source>
        <dbReference type="ARBA" id="ARBA00022475"/>
    </source>
</evidence>
<dbReference type="InterPro" id="IPR003439">
    <property type="entry name" value="ABC_transporter-like_ATP-bd"/>
</dbReference>
<protein>
    <submittedName>
        <fullName evidence="12">Molybdenum ABC transporter ATP-binding protein ModC</fullName>
    </submittedName>
</protein>
<evidence type="ECO:0000256" key="3">
    <source>
        <dbReference type="ARBA" id="ARBA00022505"/>
    </source>
</evidence>
<dbReference type="InterPro" id="IPR050334">
    <property type="entry name" value="Molybdenum_import_ModC"/>
</dbReference>
<dbReference type="InterPro" id="IPR005116">
    <property type="entry name" value="Transp-assoc_OB_typ1"/>
</dbReference>
<reference evidence="12" key="1">
    <citation type="journal article" date="2023" name="Int. J. Syst. Evol. Microbiol.">
        <title>&lt;i&gt;Shewanella septentrionalis&lt;/i&gt; sp. nov. and &lt;i&gt;Shewanella holmiensis&lt;/i&gt; sp. nov., isolated from Baltic Sea water and sediments.</title>
        <authorList>
            <person name="Martin-Rodriguez A.J."/>
            <person name="Thorell K."/>
            <person name="Joffre E."/>
            <person name="Jensie-Markopoulos S."/>
            <person name="Moore E.R.B."/>
            <person name="Sjoling A."/>
        </authorList>
    </citation>
    <scope>NUCLEOTIDE SEQUENCE</scope>
    <source>
        <strain evidence="12">SP1W3</strain>
    </source>
</reference>
<dbReference type="PROSITE" id="PS50893">
    <property type="entry name" value="ABC_TRANSPORTER_2"/>
    <property type="match status" value="1"/>
</dbReference>
<keyword evidence="5" id="KW-0547">Nucleotide-binding</keyword>
<dbReference type="Pfam" id="PF00005">
    <property type="entry name" value="ABC_tran"/>
    <property type="match status" value="1"/>
</dbReference>
<keyword evidence="3 9" id="KW-0500">Molybdenum</keyword>
<dbReference type="InterPro" id="IPR027417">
    <property type="entry name" value="P-loop_NTPase"/>
</dbReference>
<dbReference type="InterPro" id="IPR008995">
    <property type="entry name" value="Mo/tungstate-bd_C_term_dom"/>
</dbReference>
<evidence type="ECO:0000256" key="1">
    <source>
        <dbReference type="ARBA" id="ARBA00022448"/>
    </source>
</evidence>